<organism evidence="1 2">
    <name type="scientific">Caenorhabditis briggsae</name>
    <dbReference type="NCBI Taxonomy" id="6238"/>
    <lineage>
        <taxon>Eukaryota</taxon>
        <taxon>Metazoa</taxon>
        <taxon>Ecdysozoa</taxon>
        <taxon>Nematoda</taxon>
        <taxon>Chromadorea</taxon>
        <taxon>Rhabditida</taxon>
        <taxon>Rhabditina</taxon>
        <taxon>Rhabditomorpha</taxon>
        <taxon>Rhabditoidea</taxon>
        <taxon>Rhabditidae</taxon>
        <taxon>Peloderinae</taxon>
        <taxon>Caenorhabditis</taxon>
    </lineage>
</organism>
<dbReference type="Proteomes" id="UP000827892">
    <property type="component" value="Chromosome X"/>
</dbReference>
<dbReference type="AlphaFoldDB" id="A0AAE9CTV7"/>
<dbReference type="EMBL" id="CP090896">
    <property type="protein sequence ID" value="ULT81426.1"/>
    <property type="molecule type" value="Genomic_DNA"/>
</dbReference>
<accession>A0AAE9CTV7</accession>
<evidence type="ECO:0000313" key="1">
    <source>
        <dbReference type="EMBL" id="ULT81426.1"/>
    </source>
</evidence>
<evidence type="ECO:0000313" key="2">
    <source>
        <dbReference type="Proteomes" id="UP000827892"/>
    </source>
</evidence>
<gene>
    <name evidence="1" type="ORF">L3Y34_011374</name>
</gene>
<sequence length="130" mass="14874">MDALGWIIAYFDSLKLQPKAEPSERMQKTWTASQFDEAFKILYVLWTSRSRRYSLLLFMSLTSEILSKKRKAQKAQDAKQPANSRMHDAAFQQQVFRPLPQMLGRSGYGNGNGYSIEHDAPQFDLGPNAL</sequence>
<proteinExistence type="predicted"/>
<protein>
    <submittedName>
        <fullName evidence="1">Uncharacterized protein</fullName>
    </submittedName>
</protein>
<name>A0AAE9CTV7_CAEBR</name>
<reference evidence="1 2" key="1">
    <citation type="submission" date="2022-05" db="EMBL/GenBank/DDBJ databases">
        <title>Chromosome-level reference genomes for two strains of Caenorhabditis briggsae: an improved platform for comparative genomics.</title>
        <authorList>
            <person name="Stevens L."/>
            <person name="Andersen E.C."/>
        </authorList>
    </citation>
    <scope>NUCLEOTIDE SEQUENCE [LARGE SCALE GENOMIC DNA]</scope>
    <source>
        <strain evidence="1">QX1410_ONT</strain>
        <tissue evidence="1">Whole-organism</tissue>
    </source>
</reference>